<dbReference type="SUPFAM" id="SSF48264">
    <property type="entry name" value="Cytochrome P450"/>
    <property type="match status" value="1"/>
</dbReference>
<comment type="similarity">
    <text evidence="1">Belongs to the cytochrome P450 family.</text>
</comment>
<keyword evidence="2" id="KW-0479">Metal-binding</keyword>
<feature type="binding site" description="axial binding residue" evidence="2">
    <location>
        <position position="358"/>
    </location>
    <ligand>
        <name>heme</name>
        <dbReference type="ChEBI" id="CHEBI:30413"/>
    </ligand>
    <ligandPart>
        <name>Fe</name>
        <dbReference type="ChEBI" id="CHEBI:18248"/>
    </ligandPart>
</feature>
<dbReference type="GeneID" id="25278343"/>
<organism evidence="3 4">
    <name type="scientific">Exophiala aquamarina CBS 119918</name>
    <dbReference type="NCBI Taxonomy" id="1182545"/>
    <lineage>
        <taxon>Eukaryota</taxon>
        <taxon>Fungi</taxon>
        <taxon>Dikarya</taxon>
        <taxon>Ascomycota</taxon>
        <taxon>Pezizomycotina</taxon>
        <taxon>Eurotiomycetes</taxon>
        <taxon>Chaetothyriomycetidae</taxon>
        <taxon>Chaetothyriales</taxon>
        <taxon>Herpotrichiellaceae</taxon>
        <taxon>Exophiala</taxon>
    </lineage>
</organism>
<gene>
    <name evidence="3" type="ORF">A1O9_03408</name>
</gene>
<dbReference type="Gene3D" id="1.10.630.10">
    <property type="entry name" value="Cytochrome P450"/>
    <property type="match status" value="1"/>
</dbReference>
<dbReference type="AlphaFoldDB" id="A0A072PQ45"/>
<dbReference type="Pfam" id="PF00067">
    <property type="entry name" value="p450"/>
    <property type="match status" value="1"/>
</dbReference>
<dbReference type="GO" id="GO:0016705">
    <property type="term" value="F:oxidoreductase activity, acting on paired donors, with incorporation or reduction of molecular oxygen"/>
    <property type="evidence" value="ECO:0007669"/>
    <property type="project" value="InterPro"/>
</dbReference>
<dbReference type="InterPro" id="IPR001128">
    <property type="entry name" value="Cyt_P450"/>
</dbReference>
<dbReference type="OrthoDB" id="1470350at2759"/>
<evidence type="ECO:0000256" key="1">
    <source>
        <dbReference type="ARBA" id="ARBA00010617"/>
    </source>
</evidence>
<dbReference type="InterPro" id="IPR036396">
    <property type="entry name" value="Cyt_P450_sf"/>
</dbReference>
<reference evidence="3 4" key="1">
    <citation type="submission" date="2013-03" db="EMBL/GenBank/DDBJ databases">
        <title>The Genome Sequence of Exophiala aquamarina CBS 119918.</title>
        <authorList>
            <consortium name="The Broad Institute Genomics Platform"/>
            <person name="Cuomo C."/>
            <person name="de Hoog S."/>
            <person name="Gorbushina A."/>
            <person name="Walker B."/>
            <person name="Young S.K."/>
            <person name="Zeng Q."/>
            <person name="Gargeya S."/>
            <person name="Fitzgerald M."/>
            <person name="Haas B."/>
            <person name="Abouelleil A."/>
            <person name="Allen A.W."/>
            <person name="Alvarado L."/>
            <person name="Arachchi H.M."/>
            <person name="Berlin A.M."/>
            <person name="Chapman S.B."/>
            <person name="Gainer-Dewar J."/>
            <person name="Goldberg J."/>
            <person name="Griggs A."/>
            <person name="Gujja S."/>
            <person name="Hansen M."/>
            <person name="Howarth C."/>
            <person name="Imamovic A."/>
            <person name="Ireland A."/>
            <person name="Larimer J."/>
            <person name="McCowan C."/>
            <person name="Murphy C."/>
            <person name="Pearson M."/>
            <person name="Poon T.W."/>
            <person name="Priest M."/>
            <person name="Roberts A."/>
            <person name="Saif S."/>
            <person name="Shea T."/>
            <person name="Sisk P."/>
            <person name="Sykes S."/>
            <person name="Wortman J."/>
            <person name="Nusbaum C."/>
            <person name="Birren B."/>
        </authorList>
    </citation>
    <scope>NUCLEOTIDE SEQUENCE [LARGE SCALE GENOMIC DNA]</scope>
    <source>
        <strain evidence="3 4">CBS 119918</strain>
    </source>
</reference>
<evidence type="ECO:0000313" key="4">
    <source>
        <dbReference type="Proteomes" id="UP000027920"/>
    </source>
</evidence>
<name>A0A072PQ45_9EURO</name>
<dbReference type="PRINTS" id="PR00385">
    <property type="entry name" value="P450"/>
</dbReference>
<proteinExistence type="inferred from homology"/>
<dbReference type="CDD" id="cd11069">
    <property type="entry name" value="CYP_FUM15-like"/>
    <property type="match status" value="1"/>
</dbReference>
<comment type="cofactor">
    <cofactor evidence="2">
        <name>heme</name>
        <dbReference type="ChEBI" id="CHEBI:30413"/>
    </cofactor>
</comment>
<dbReference type="GO" id="GO:0005506">
    <property type="term" value="F:iron ion binding"/>
    <property type="evidence" value="ECO:0007669"/>
    <property type="project" value="InterPro"/>
</dbReference>
<dbReference type="GO" id="GO:0020037">
    <property type="term" value="F:heme binding"/>
    <property type="evidence" value="ECO:0007669"/>
    <property type="project" value="InterPro"/>
</dbReference>
<dbReference type="PRINTS" id="PR00463">
    <property type="entry name" value="EP450I"/>
</dbReference>
<dbReference type="HOGENOM" id="CLU_001570_5_11_1"/>
<evidence type="ECO:0000256" key="2">
    <source>
        <dbReference type="PIRSR" id="PIRSR602401-1"/>
    </source>
</evidence>
<accession>A0A072PQ45</accession>
<dbReference type="RefSeq" id="XP_013264427.1">
    <property type="nucleotide sequence ID" value="XM_013408973.1"/>
</dbReference>
<dbReference type="InterPro" id="IPR002401">
    <property type="entry name" value="Cyt_P450_E_grp-I"/>
</dbReference>
<protein>
    <recommendedName>
        <fullName evidence="5">Cytochrome P450 oxidoreductase</fullName>
    </recommendedName>
</protein>
<dbReference type="PANTHER" id="PTHR24305:SF166">
    <property type="entry name" value="CYTOCHROME P450 12A4, MITOCHONDRIAL-RELATED"/>
    <property type="match status" value="1"/>
</dbReference>
<dbReference type="PANTHER" id="PTHR24305">
    <property type="entry name" value="CYTOCHROME P450"/>
    <property type="match status" value="1"/>
</dbReference>
<keyword evidence="2" id="KW-0349">Heme</keyword>
<comment type="caution">
    <text evidence="3">The sequence shown here is derived from an EMBL/GenBank/DDBJ whole genome shotgun (WGS) entry which is preliminary data.</text>
</comment>
<keyword evidence="2" id="KW-0408">Iron</keyword>
<evidence type="ECO:0008006" key="5">
    <source>
        <dbReference type="Google" id="ProtNLM"/>
    </source>
</evidence>
<dbReference type="EMBL" id="AMGV01000002">
    <property type="protein sequence ID" value="KEF61837.1"/>
    <property type="molecule type" value="Genomic_DNA"/>
</dbReference>
<dbReference type="InterPro" id="IPR050121">
    <property type="entry name" value="Cytochrome_P450_monoxygenase"/>
</dbReference>
<dbReference type="VEuPathDB" id="FungiDB:A1O9_03408"/>
<dbReference type="STRING" id="1182545.A0A072PQ45"/>
<keyword evidence="4" id="KW-1185">Reference proteome</keyword>
<dbReference type="Proteomes" id="UP000027920">
    <property type="component" value="Unassembled WGS sequence"/>
</dbReference>
<sequence length="416" mass="45682">MDVLNSRNYDWEKPAMTRTILTAILGEGLVSVEGNVHKAMRRVAAPAFSGRQTRALAPLFYSKGLALIEVLARQVKKADGGVVEITGAISRVTLDIIGAAGVGMDFNALDDEESKLAKLYELVMEPPSFFMLAESLFPRWLLQQFGWKGYSKTIEAQSQLRSEVRALLQEKKAVINEEKSTPHSTDIIASIMKSGDFSDDYLIGQLLTFLAAGHDTTASALVWATWLLSRHPQIQDRLRAECSAKLPNGPVSEVDAAAFDPENMPFLAAVCNETLRLYPPAPSTVREAIVSTTIRNVPIAKGTLVTIPPWAVNRNRALWGANAADFIPDRWIDGPNAANGGAESPYSFLTFLHGPRSCIGQGFARLEMKCLLALLITRFAFETTSPDQMVQICGFITIKPQGGLRLKVYDLKSKER</sequence>
<evidence type="ECO:0000313" key="3">
    <source>
        <dbReference type="EMBL" id="KEF61837.1"/>
    </source>
</evidence>
<dbReference type="GO" id="GO:0004497">
    <property type="term" value="F:monooxygenase activity"/>
    <property type="evidence" value="ECO:0007669"/>
    <property type="project" value="InterPro"/>
</dbReference>